<accession>A0A4Y2CFI9</accession>
<evidence type="ECO:0000313" key="2">
    <source>
        <dbReference type="EMBL" id="GBM02095.1"/>
    </source>
</evidence>
<dbReference type="EMBL" id="BGPR01000177">
    <property type="protein sequence ID" value="GBM02095.1"/>
    <property type="molecule type" value="Genomic_DNA"/>
</dbReference>
<dbReference type="Proteomes" id="UP000499080">
    <property type="component" value="Unassembled WGS sequence"/>
</dbReference>
<feature type="region of interest" description="Disordered" evidence="1">
    <location>
        <begin position="40"/>
        <end position="110"/>
    </location>
</feature>
<protein>
    <submittedName>
        <fullName evidence="2">Uncharacterized protein</fullName>
    </submittedName>
</protein>
<proteinExistence type="predicted"/>
<evidence type="ECO:0000256" key="1">
    <source>
        <dbReference type="SAM" id="MobiDB-lite"/>
    </source>
</evidence>
<comment type="caution">
    <text evidence="2">The sequence shown here is derived from an EMBL/GenBank/DDBJ whole genome shotgun (WGS) entry which is preliminary data.</text>
</comment>
<name>A0A4Y2CFI9_ARAVE</name>
<organism evidence="2 3">
    <name type="scientific">Araneus ventricosus</name>
    <name type="common">Orbweaver spider</name>
    <name type="synonym">Epeira ventricosa</name>
    <dbReference type="NCBI Taxonomy" id="182803"/>
    <lineage>
        <taxon>Eukaryota</taxon>
        <taxon>Metazoa</taxon>
        <taxon>Ecdysozoa</taxon>
        <taxon>Arthropoda</taxon>
        <taxon>Chelicerata</taxon>
        <taxon>Arachnida</taxon>
        <taxon>Araneae</taxon>
        <taxon>Araneomorphae</taxon>
        <taxon>Entelegynae</taxon>
        <taxon>Araneoidea</taxon>
        <taxon>Araneidae</taxon>
        <taxon>Araneus</taxon>
    </lineage>
</organism>
<keyword evidence="3" id="KW-1185">Reference proteome</keyword>
<feature type="compositionally biased region" description="Basic and acidic residues" evidence="1">
    <location>
        <begin position="54"/>
        <end position="103"/>
    </location>
</feature>
<evidence type="ECO:0000313" key="3">
    <source>
        <dbReference type="Proteomes" id="UP000499080"/>
    </source>
</evidence>
<reference evidence="2 3" key="1">
    <citation type="journal article" date="2019" name="Sci. Rep.">
        <title>Orb-weaving spider Araneus ventricosus genome elucidates the spidroin gene catalogue.</title>
        <authorList>
            <person name="Kono N."/>
            <person name="Nakamura H."/>
            <person name="Ohtoshi R."/>
            <person name="Moran D.A.P."/>
            <person name="Shinohara A."/>
            <person name="Yoshida Y."/>
            <person name="Fujiwara M."/>
            <person name="Mori M."/>
            <person name="Tomita M."/>
            <person name="Arakawa K."/>
        </authorList>
    </citation>
    <scope>NUCLEOTIDE SEQUENCE [LARGE SCALE GENOMIC DNA]</scope>
</reference>
<sequence>MKDPTRILAGSALTCDLRPPDGVSHAPDACDDEVHGLELWGRLPEEEDDADGDVGERGQDQHGHLGDVLDQRPHQQGHEGPAHAEAHSHEAHVVHAPRASDVRLKKREHT</sequence>
<dbReference type="AlphaFoldDB" id="A0A4Y2CFI9"/>
<dbReference type="OrthoDB" id="10573290at2759"/>
<gene>
    <name evidence="2" type="ORF">AVEN_190537_1</name>
</gene>